<dbReference type="AlphaFoldDB" id="A0A2S9E5W0"/>
<dbReference type="SUPFAM" id="SSF53474">
    <property type="entry name" value="alpha/beta-Hydrolases"/>
    <property type="match status" value="1"/>
</dbReference>
<evidence type="ECO:0000256" key="1">
    <source>
        <dbReference type="ARBA" id="ARBA00022679"/>
    </source>
</evidence>
<dbReference type="RefSeq" id="WP_105225474.1">
    <property type="nucleotide sequence ID" value="NZ_PCQE01000002.1"/>
</dbReference>
<dbReference type="Pfam" id="PF07167">
    <property type="entry name" value="PhaC_N"/>
    <property type="match status" value="1"/>
</dbReference>
<keyword evidence="1" id="KW-0808">Transferase</keyword>
<dbReference type="GO" id="GO:0016746">
    <property type="term" value="F:acyltransferase activity"/>
    <property type="evidence" value="ECO:0007669"/>
    <property type="project" value="UniProtKB-KW"/>
</dbReference>
<dbReference type="GO" id="GO:0042619">
    <property type="term" value="P:poly-hydroxybutyrate biosynthetic process"/>
    <property type="evidence" value="ECO:0007669"/>
    <property type="project" value="InterPro"/>
</dbReference>
<evidence type="ECO:0000313" key="4">
    <source>
        <dbReference type="EMBL" id="PRC10197.1"/>
    </source>
</evidence>
<evidence type="ECO:0000259" key="3">
    <source>
        <dbReference type="Pfam" id="PF07167"/>
    </source>
</evidence>
<dbReference type="NCBIfam" id="TIGR01839">
    <property type="entry name" value="PHA_synth_II"/>
    <property type="match status" value="1"/>
</dbReference>
<evidence type="ECO:0000313" key="5">
    <source>
        <dbReference type="Proteomes" id="UP000239458"/>
    </source>
</evidence>
<dbReference type="InterPro" id="IPR051321">
    <property type="entry name" value="PHA/PHB_synthase"/>
</dbReference>
<reference evidence="4 5" key="1">
    <citation type="submission" date="2017-09" db="EMBL/GenBank/DDBJ databases">
        <title>Genomic, metabolic, and phenotypic characteristics of bacterial isolates from the natural microbiome of the model nematode Caenorhabditis elegans.</title>
        <authorList>
            <person name="Zimmermann J."/>
            <person name="Obeng N."/>
            <person name="Yang W."/>
            <person name="Obeng O."/>
            <person name="Kissoyan K."/>
            <person name="Pees B."/>
            <person name="Dirksen P."/>
            <person name="Hoppner M."/>
            <person name="Franke A."/>
            <person name="Rosenstiel P."/>
            <person name="Leippe M."/>
            <person name="Dierking K."/>
            <person name="Kaleta C."/>
            <person name="Schulenburg H."/>
        </authorList>
    </citation>
    <scope>NUCLEOTIDE SEQUENCE [LARGE SCALE GENOMIC DNA]</scope>
    <source>
        <strain evidence="4 5">MYb184</strain>
    </source>
</reference>
<dbReference type="InterPro" id="IPR011287">
    <property type="entry name" value="PHA_synth_II"/>
</dbReference>
<dbReference type="InterPro" id="IPR029058">
    <property type="entry name" value="AB_hydrolase_fold"/>
</dbReference>
<proteinExistence type="predicted"/>
<protein>
    <submittedName>
        <fullName evidence="4">Class II poly(R)-hydroxyalkanoic acid synthase</fullName>
    </submittedName>
</protein>
<dbReference type="PANTHER" id="PTHR36837">
    <property type="entry name" value="POLY(3-HYDROXYALKANOATE) POLYMERASE SUBUNIT PHAC"/>
    <property type="match status" value="1"/>
</dbReference>
<dbReference type="PANTHER" id="PTHR36837:SF5">
    <property type="entry name" value="POLY-3-HYDROXYBUTYRATE SYNTHASE"/>
    <property type="match status" value="1"/>
</dbReference>
<sequence>MRERPVTNPAPTPAAFINAQNAITGLRGRDLLSTLRTVAAHGLRNPVHTARHALALGGQLGRVLLGETVHEPNPRDHRFSDPTWKLNPLYRRSLQAYLSWQKQTRQWIEDSTLSDDDRARAQFAFALLNDAVSPSNTLLNPLAIKELLNSGGNSVVRGVSNLFEDLLHNNGLPRQVSKHAFEVGKTVATTPGSVVFRNELLELIQYKPMSEKQYAKPLLVVPPQINKYYIFDLSPANSFVQYALKNGLQTFMVSWRNPDVRHREWGLSTYVAALEEALNVCRAITGAREVNLMGACAGGLTIAALQGHLQAKRQLRRISSASYLVSLLDSQIDSPATLFADEQTLEAAKRRSYQQGVLDGRDMAKIFAWMRPNDLIWNYWINNYLLGKEPPAFDILYWNNDNTRLPAALHGDLLDFFKHNPLSHPGGLEVCGTPIDLRKVSVDSFSVAGINDHITPWDAVYRSTQLLGGERRFVLSNSGHIQSILNPPGNPKANYVENLKLSSDPRAWYYDAQNVEGSWWPQWLEWVQKRSGVQRETLTALGNQNYPPMEAAPGTYVRVR</sequence>
<dbReference type="STRING" id="651740.SAMN04490182_5911"/>
<keyword evidence="2" id="KW-0012">Acyltransferase</keyword>
<accession>A0A2S9E5W0</accession>
<evidence type="ECO:0000256" key="2">
    <source>
        <dbReference type="ARBA" id="ARBA00023315"/>
    </source>
</evidence>
<comment type="caution">
    <text evidence="4">The sequence shown here is derived from an EMBL/GenBank/DDBJ whole genome shotgun (WGS) entry which is preliminary data.</text>
</comment>
<feature type="domain" description="Poly-beta-hydroxybutyrate polymerase N-terminal" evidence="3">
    <location>
        <begin position="75"/>
        <end position="243"/>
    </location>
</feature>
<dbReference type="InterPro" id="IPR010941">
    <property type="entry name" value="PhaC_N"/>
</dbReference>
<dbReference type="EMBL" id="PCQE01000002">
    <property type="protein sequence ID" value="PRC10197.1"/>
    <property type="molecule type" value="Genomic_DNA"/>
</dbReference>
<organism evidence="4 5">
    <name type="scientific">Pseudomonas cedrina</name>
    <dbReference type="NCBI Taxonomy" id="651740"/>
    <lineage>
        <taxon>Bacteria</taxon>
        <taxon>Pseudomonadati</taxon>
        <taxon>Pseudomonadota</taxon>
        <taxon>Gammaproteobacteria</taxon>
        <taxon>Pseudomonadales</taxon>
        <taxon>Pseudomonadaceae</taxon>
        <taxon>Pseudomonas</taxon>
    </lineage>
</organism>
<dbReference type="Gene3D" id="3.40.50.1820">
    <property type="entry name" value="alpha/beta hydrolase"/>
    <property type="match status" value="1"/>
</dbReference>
<name>A0A2S9E5W0_PSECE</name>
<gene>
    <name evidence="4" type="ORF">CQ006_02700</name>
</gene>
<dbReference type="Proteomes" id="UP000239458">
    <property type="component" value="Unassembled WGS sequence"/>
</dbReference>